<name>A0A0C3ADF0_PILCF</name>
<keyword evidence="4" id="KW-1185">Reference proteome</keyword>
<gene>
    <name evidence="3" type="ORF">PILCRDRAFT_16691</name>
</gene>
<feature type="transmembrane region" description="Helical" evidence="2">
    <location>
        <begin position="185"/>
        <end position="208"/>
    </location>
</feature>
<dbReference type="InParanoid" id="A0A0C3ADF0"/>
<protein>
    <recommendedName>
        <fullName evidence="5">Transmembrane protein</fullName>
    </recommendedName>
</protein>
<proteinExistence type="predicted"/>
<evidence type="ECO:0000313" key="4">
    <source>
        <dbReference type="Proteomes" id="UP000054166"/>
    </source>
</evidence>
<evidence type="ECO:0000256" key="2">
    <source>
        <dbReference type="SAM" id="Phobius"/>
    </source>
</evidence>
<feature type="transmembrane region" description="Helical" evidence="2">
    <location>
        <begin position="119"/>
        <end position="138"/>
    </location>
</feature>
<keyword evidence="2" id="KW-0812">Transmembrane</keyword>
<dbReference type="AlphaFoldDB" id="A0A0C3ADF0"/>
<evidence type="ECO:0000313" key="3">
    <source>
        <dbReference type="EMBL" id="KIM71818.1"/>
    </source>
</evidence>
<keyword evidence="2" id="KW-0472">Membrane</keyword>
<keyword evidence="2" id="KW-1133">Transmembrane helix</keyword>
<reference evidence="3 4" key="1">
    <citation type="submission" date="2014-04" db="EMBL/GenBank/DDBJ databases">
        <authorList>
            <consortium name="DOE Joint Genome Institute"/>
            <person name="Kuo A."/>
            <person name="Tarkka M."/>
            <person name="Buscot F."/>
            <person name="Kohler A."/>
            <person name="Nagy L.G."/>
            <person name="Floudas D."/>
            <person name="Copeland A."/>
            <person name="Barry K.W."/>
            <person name="Cichocki N."/>
            <person name="Veneault-Fourrey C."/>
            <person name="LaButti K."/>
            <person name="Lindquist E.A."/>
            <person name="Lipzen A."/>
            <person name="Lundell T."/>
            <person name="Morin E."/>
            <person name="Murat C."/>
            <person name="Sun H."/>
            <person name="Tunlid A."/>
            <person name="Henrissat B."/>
            <person name="Grigoriev I.V."/>
            <person name="Hibbett D.S."/>
            <person name="Martin F."/>
            <person name="Nordberg H.P."/>
            <person name="Cantor M.N."/>
            <person name="Hua S.X."/>
        </authorList>
    </citation>
    <scope>NUCLEOTIDE SEQUENCE [LARGE SCALE GENOMIC DNA]</scope>
    <source>
        <strain evidence="3 4">F 1598</strain>
    </source>
</reference>
<feature type="compositionally biased region" description="Basic and acidic residues" evidence="1">
    <location>
        <begin position="12"/>
        <end position="26"/>
    </location>
</feature>
<dbReference type="EMBL" id="KN833204">
    <property type="protein sequence ID" value="KIM71818.1"/>
    <property type="molecule type" value="Genomic_DNA"/>
</dbReference>
<sequence>MSPSTHIGMSLPHREEVGHPNERDASDLGNPSPNSGPSIARSPPSVSEQHAPGRIGQYKQLPGWIHPFNSLLHPVANTSASFFSGGYERQVVTAGVIVTIQVQLLTSDSTAITTTTRTLLSFGVVLELLGILLAICFVQSYHPDEGRPRQAPSTLARLVSGVPIVLILTGIIGLAAALVVETFKVSLSIAIIMSGCLRIGVILCLLAINGRL</sequence>
<evidence type="ECO:0000256" key="1">
    <source>
        <dbReference type="SAM" id="MobiDB-lite"/>
    </source>
</evidence>
<accession>A0A0C3ADF0</accession>
<feature type="region of interest" description="Disordered" evidence="1">
    <location>
        <begin position="1"/>
        <end position="51"/>
    </location>
</feature>
<evidence type="ECO:0008006" key="5">
    <source>
        <dbReference type="Google" id="ProtNLM"/>
    </source>
</evidence>
<dbReference type="HOGENOM" id="CLU_1461854_0_0_1"/>
<feature type="transmembrane region" description="Helical" evidence="2">
    <location>
        <begin position="158"/>
        <end position="179"/>
    </location>
</feature>
<organism evidence="3 4">
    <name type="scientific">Piloderma croceum (strain F 1598)</name>
    <dbReference type="NCBI Taxonomy" id="765440"/>
    <lineage>
        <taxon>Eukaryota</taxon>
        <taxon>Fungi</taxon>
        <taxon>Dikarya</taxon>
        <taxon>Basidiomycota</taxon>
        <taxon>Agaricomycotina</taxon>
        <taxon>Agaricomycetes</taxon>
        <taxon>Agaricomycetidae</taxon>
        <taxon>Atheliales</taxon>
        <taxon>Atheliaceae</taxon>
        <taxon>Piloderma</taxon>
    </lineage>
</organism>
<dbReference type="Proteomes" id="UP000054166">
    <property type="component" value="Unassembled WGS sequence"/>
</dbReference>
<reference evidence="4" key="2">
    <citation type="submission" date="2015-01" db="EMBL/GenBank/DDBJ databases">
        <title>Evolutionary Origins and Diversification of the Mycorrhizal Mutualists.</title>
        <authorList>
            <consortium name="DOE Joint Genome Institute"/>
            <consortium name="Mycorrhizal Genomics Consortium"/>
            <person name="Kohler A."/>
            <person name="Kuo A."/>
            <person name="Nagy L.G."/>
            <person name="Floudas D."/>
            <person name="Copeland A."/>
            <person name="Barry K.W."/>
            <person name="Cichocki N."/>
            <person name="Veneault-Fourrey C."/>
            <person name="LaButti K."/>
            <person name="Lindquist E.A."/>
            <person name="Lipzen A."/>
            <person name="Lundell T."/>
            <person name="Morin E."/>
            <person name="Murat C."/>
            <person name="Riley R."/>
            <person name="Ohm R."/>
            <person name="Sun H."/>
            <person name="Tunlid A."/>
            <person name="Henrissat B."/>
            <person name="Grigoriev I.V."/>
            <person name="Hibbett D.S."/>
            <person name="Martin F."/>
        </authorList>
    </citation>
    <scope>NUCLEOTIDE SEQUENCE [LARGE SCALE GENOMIC DNA]</scope>
    <source>
        <strain evidence="4">F 1598</strain>
    </source>
</reference>